<protein>
    <submittedName>
        <fullName evidence="1">Uncharacterized protein</fullName>
    </submittedName>
</protein>
<keyword evidence="2" id="KW-1185">Reference proteome</keyword>
<dbReference type="Proteomes" id="UP000322667">
    <property type="component" value="Chromosome D01"/>
</dbReference>
<organism evidence="1 2">
    <name type="scientific">Gossypium tomentosum</name>
    <name type="common">Hawaiian cotton</name>
    <name type="synonym">Gossypium sandvicense</name>
    <dbReference type="NCBI Taxonomy" id="34277"/>
    <lineage>
        <taxon>Eukaryota</taxon>
        <taxon>Viridiplantae</taxon>
        <taxon>Streptophyta</taxon>
        <taxon>Embryophyta</taxon>
        <taxon>Tracheophyta</taxon>
        <taxon>Spermatophyta</taxon>
        <taxon>Magnoliopsida</taxon>
        <taxon>eudicotyledons</taxon>
        <taxon>Gunneridae</taxon>
        <taxon>Pentapetalae</taxon>
        <taxon>rosids</taxon>
        <taxon>malvids</taxon>
        <taxon>Malvales</taxon>
        <taxon>Malvaceae</taxon>
        <taxon>Malvoideae</taxon>
        <taxon>Gossypium</taxon>
    </lineage>
</organism>
<sequence length="50" mass="5559">MSGNGQVPLLAISCYLLKPLMSSLLTKVLLQISLAGKRKAKFYKYWSNAI</sequence>
<dbReference type="EMBL" id="CM017623">
    <property type="protein sequence ID" value="TYH86450.1"/>
    <property type="molecule type" value="Genomic_DNA"/>
</dbReference>
<gene>
    <name evidence="1" type="ORF">ES332_D01G043800v1</name>
</gene>
<evidence type="ECO:0000313" key="2">
    <source>
        <dbReference type="Proteomes" id="UP000322667"/>
    </source>
</evidence>
<reference evidence="1 2" key="1">
    <citation type="submission" date="2019-07" db="EMBL/GenBank/DDBJ databases">
        <title>WGS assembly of Gossypium tomentosum.</title>
        <authorList>
            <person name="Chen Z.J."/>
            <person name="Sreedasyam A."/>
            <person name="Ando A."/>
            <person name="Song Q."/>
            <person name="De L."/>
            <person name="Hulse-Kemp A."/>
            <person name="Ding M."/>
            <person name="Ye W."/>
            <person name="Kirkbride R."/>
            <person name="Jenkins J."/>
            <person name="Plott C."/>
            <person name="Lovell J."/>
            <person name="Lin Y.-M."/>
            <person name="Vaughn R."/>
            <person name="Liu B."/>
            <person name="Li W."/>
            <person name="Simpson S."/>
            <person name="Scheffler B."/>
            <person name="Saski C."/>
            <person name="Grover C."/>
            <person name="Hu G."/>
            <person name="Conover J."/>
            <person name="Carlson J."/>
            <person name="Shu S."/>
            <person name="Boston L."/>
            <person name="Williams M."/>
            <person name="Peterson D."/>
            <person name="Mcgee K."/>
            <person name="Jones D."/>
            <person name="Wendel J."/>
            <person name="Stelly D."/>
            <person name="Grimwood J."/>
            <person name="Schmutz J."/>
        </authorList>
    </citation>
    <scope>NUCLEOTIDE SEQUENCE [LARGE SCALE GENOMIC DNA]</scope>
    <source>
        <strain evidence="1">7179.01</strain>
    </source>
</reference>
<proteinExistence type="predicted"/>
<evidence type="ECO:0000313" key="1">
    <source>
        <dbReference type="EMBL" id="TYH86450.1"/>
    </source>
</evidence>
<accession>A0A5D2M595</accession>
<dbReference type="AlphaFoldDB" id="A0A5D2M595"/>
<name>A0A5D2M595_GOSTO</name>